<dbReference type="PANTHER" id="PTHR43140:SF1">
    <property type="entry name" value="TYPE I RESTRICTION ENZYME ECOKI SPECIFICITY SUBUNIT"/>
    <property type="match status" value="1"/>
</dbReference>
<dbReference type="InterPro" id="IPR051212">
    <property type="entry name" value="Type-I_RE_S_subunit"/>
</dbReference>
<feature type="coiled-coil region" evidence="4">
    <location>
        <begin position="369"/>
        <end position="396"/>
    </location>
</feature>
<reference evidence="6 7" key="1">
    <citation type="submission" date="2024-10" db="EMBL/GenBank/DDBJ databases">
        <title>The Natural Products Discovery Center: Release of the First 8490 Sequenced Strains for Exploring Actinobacteria Biosynthetic Diversity.</title>
        <authorList>
            <person name="Kalkreuter E."/>
            <person name="Kautsar S.A."/>
            <person name="Yang D."/>
            <person name="Bader C.D."/>
            <person name="Teijaro C.N."/>
            <person name="Fluegel L."/>
            <person name="Davis C.M."/>
            <person name="Simpson J.R."/>
            <person name="Lauterbach L."/>
            <person name="Steele A.D."/>
            <person name="Gui C."/>
            <person name="Meng S."/>
            <person name="Li G."/>
            <person name="Viehrig K."/>
            <person name="Ye F."/>
            <person name="Su P."/>
            <person name="Kiefer A.F."/>
            <person name="Nichols A."/>
            <person name="Cepeda A.J."/>
            <person name="Yan W."/>
            <person name="Fan B."/>
            <person name="Jiang Y."/>
            <person name="Adhikari A."/>
            <person name="Zheng C.-J."/>
            <person name="Schuster L."/>
            <person name="Cowan T.M."/>
            <person name="Smanski M.J."/>
            <person name="Chevrette M.G."/>
            <person name="De Carvalho L.P.S."/>
            <person name="Shen B."/>
        </authorList>
    </citation>
    <scope>NUCLEOTIDE SEQUENCE [LARGE SCALE GENOMIC DNA]</scope>
    <source>
        <strain evidence="6 7">NPDC077409</strain>
    </source>
</reference>
<organism evidence="6 7">
    <name type="scientific">Vreelandella lionensis</name>
    <dbReference type="NCBI Taxonomy" id="1144478"/>
    <lineage>
        <taxon>Bacteria</taxon>
        <taxon>Pseudomonadati</taxon>
        <taxon>Pseudomonadota</taxon>
        <taxon>Gammaproteobacteria</taxon>
        <taxon>Oceanospirillales</taxon>
        <taxon>Halomonadaceae</taxon>
        <taxon>Vreelandella</taxon>
    </lineage>
</organism>
<dbReference type="EC" id="3.1.21.-" evidence="6"/>
<dbReference type="SUPFAM" id="SSF116734">
    <property type="entry name" value="DNA methylase specificity domain"/>
    <property type="match status" value="2"/>
</dbReference>
<dbReference type="GO" id="GO:0004519">
    <property type="term" value="F:endonuclease activity"/>
    <property type="evidence" value="ECO:0007669"/>
    <property type="project" value="UniProtKB-KW"/>
</dbReference>
<evidence type="ECO:0000313" key="7">
    <source>
        <dbReference type="Proteomes" id="UP001614338"/>
    </source>
</evidence>
<gene>
    <name evidence="6" type="ORF">ACIGG6_08310</name>
</gene>
<feature type="domain" description="Type I restriction modification DNA specificity" evidence="5">
    <location>
        <begin position="7"/>
        <end position="176"/>
    </location>
</feature>
<dbReference type="EMBL" id="JBITWC010000010">
    <property type="protein sequence ID" value="MFI8749996.1"/>
    <property type="molecule type" value="Genomic_DNA"/>
</dbReference>
<feature type="domain" description="Type I restriction modification DNA specificity" evidence="5">
    <location>
        <begin position="275"/>
        <end position="387"/>
    </location>
</feature>
<name>A0ABW8BUT6_9GAMM</name>
<dbReference type="Pfam" id="PF01420">
    <property type="entry name" value="Methylase_S"/>
    <property type="match status" value="2"/>
</dbReference>
<dbReference type="GO" id="GO:0016787">
    <property type="term" value="F:hydrolase activity"/>
    <property type="evidence" value="ECO:0007669"/>
    <property type="project" value="UniProtKB-KW"/>
</dbReference>
<dbReference type="InterPro" id="IPR000055">
    <property type="entry name" value="Restrct_endonuc_typeI_TRD"/>
</dbReference>
<comment type="similarity">
    <text evidence="1">Belongs to the type-I restriction system S methylase family.</text>
</comment>
<protein>
    <submittedName>
        <fullName evidence="6">Restriction endonuclease subunit S</fullName>
        <ecNumber evidence="6">3.1.21.-</ecNumber>
    </submittedName>
</protein>
<keyword evidence="4" id="KW-0175">Coiled coil</keyword>
<keyword evidence="7" id="KW-1185">Reference proteome</keyword>
<keyword evidence="6" id="KW-0255">Endonuclease</keyword>
<dbReference type="InterPro" id="IPR044946">
    <property type="entry name" value="Restrct_endonuc_typeI_TRD_sf"/>
</dbReference>
<dbReference type="CDD" id="cd17263">
    <property type="entry name" value="RMtype1_S_AbaB8300I-TRD1-CR1_like"/>
    <property type="match status" value="1"/>
</dbReference>
<accession>A0ABW8BUT6</accession>
<keyword evidence="2" id="KW-0680">Restriction system</keyword>
<evidence type="ECO:0000256" key="3">
    <source>
        <dbReference type="ARBA" id="ARBA00023125"/>
    </source>
</evidence>
<dbReference type="CDD" id="cd17259">
    <property type="entry name" value="RMtype1_S_StySKI-TRD2-CR2_like"/>
    <property type="match status" value="1"/>
</dbReference>
<dbReference type="Proteomes" id="UP001614338">
    <property type="component" value="Unassembled WGS sequence"/>
</dbReference>
<dbReference type="Gene3D" id="3.90.220.20">
    <property type="entry name" value="DNA methylase specificity domains"/>
    <property type="match status" value="2"/>
</dbReference>
<evidence type="ECO:0000259" key="5">
    <source>
        <dbReference type="Pfam" id="PF01420"/>
    </source>
</evidence>
<comment type="caution">
    <text evidence="6">The sequence shown here is derived from an EMBL/GenBank/DDBJ whole genome shotgun (WGS) entry which is preliminary data.</text>
</comment>
<keyword evidence="6" id="KW-0540">Nuclease</keyword>
<dbReference type="PANTHER" id="PTHR43140">
    <property type="entry name" value="TYPE-1 RESTRICTION ENZYME ECOKI SPECIFICITY PROTEIN"/>
    <property type="match status" value="1"/>
</dbReference>
<sequence>MTDRKIPTEWLFLKFTEILDVQGGTQPPKSQFIGEPREGYIRLLQIRDFGKKPVPTFIPDTSKLKKCNKDDLLIGRYGASLGRICTGMEGAYNVALAKVIMPPSVDRGFLHGYLGSEHFQGELRLLSRSAQNGFNKGDLETFDFLLPPLAEQKVIADKLDTLLAQVENTKARLERVPQILKRFRQSVLAAAVSGRLTEEWRNGAEFEVESDALSKFVSIDIGHAFKSKEFTDRGISLLRGQNIEPGALRWSETKYFPEAKLSEFRHLFINSGDIVLAMDRPIISSGLKIARAKPSDLPCVLVQRVARFKDFNDLLPDYLYVLLQDISFSNYIQPNQTGSDIPHISGKQILAYPVEIPSIEEQTEIVRRVDQLFAHADRIEQQVNNALARVNNLTQSILAKAFRGELTEQWRKDNPELITGENSAEALLDRIKAERAAMKPVKKSRQKRTTA</sequence>
<evidence type="ECO:0000256" key="4">
    <source>
        <dbReference type="SAM" id="Coils"/>
    </source>
</evidence>
<evidence type="ECO:0000313" key="6">
    <source>
        <dbReference type="EMBL" id="MFI8749996.1"/>
    </source>
</evidence>
<evidence type="ECO:0000256" key="1">
    <source>
        <dbReference type="ARBA" id="ARBA00010923"/>
    </source>
</evidence>
<evidence type="ECO:0000256" key="2">
    <source>
        <dbReference type="ARBA" id="ARBA00022747"/>
    </source>
</evidence>
<keyword evidence="6" id="KW-0378">Hydrolase</keyword>
<proteinExistence type="inferred from homology"/>
<keyword evidence="3" id="KW-0238">DNA-binding</keyword>
<dbReference type="RefSeq" id="WP_399843842.1">
    <property type="nucleotide sequence ID" value="NZ_JBITWC010000010.1"/>
</dbReference>